<dbReference type="Proteomes" id="UP000784294">
    <property type="component" value="Unassembled WGS sequence"/>
</dbReference>
<dbReference type="AlphaFoldDB" id="A0A3S4ZU60"/>
<dbReference type="InterPro" id="IPR001478">
    <property type="entry name" value="PDZ"/>
</dbReference>
<dbReference type="EMBL" id="CAAALY010001324">
    <property type="protein sequence ID" value="VEL07237.1"/>
    <property type="molecule type" value="Genomic_DNA"/>
</dbReference>
<evidence type="ECO:0000259" key="2">
    <source>
        <dbReference type="PROSITE" id="PS50106"/>
    </source>
</evidence>
<dbReference type="OrthoDB" id="9044749at2759"/>
<dbReference type="PROSITE" id="PS01179">
    <property type="entry name" value="PID"/>
    <property type="match status" value="1"/>
</dbReference>
<evidence type="ECO:0000259" key="1">
    <source>
        <dbReference type="PROSITE" id="PS01179"/>
    </source>
</evidence>
<evidence type="ECO:0000313" key="3">
    <source>
        <dbReference type="EMBL" id="VEL07237.1"/>
    </source>
</evidence>
<comment type="caution">
    <text evidence="3">The sequence shown here is derived from an EMBL/GenBank/DDBJ whole genome shotgun (WGS) entry which is preliminary data.</text>
</comment>
<feature type="domain" description="PID" evidence="1">
    <location>
        <begin position="262"/>
        <end position="322"/>
    </location>
</feature>
<proteinExistence type="predicted"/>
<evidence type="ECO:0008006" key="5">
    <source>
        <dbReference type="Google" id="ProtNLM"/>
    </source>
</evidence>
<reference evidence="3" key="1">
    <citation type="submission" date="2018-11" db="EMBL/GenBank/DDBJ databases">
        <authorList>
            <consortium name="Pathogen Informatics"/>
        </authorList>
    </citation>
    <scope>NUCLEOTIDE SEQUENCE</scope>
</reference>
<dbReference type="InterPro" id="IPR036034">
    <property type="entry name" value="PDZ_sf"/>
</dbReference>
<dbReference type="PROSITE" id="PS50106">
    <property type="entry name" value="PDZ"/>
    <property type="match status" value="1"/>
</dbReference>
<dbReference type="Gene3D" id="2.30.29.30">
    <property type="entry name" value="Pleckstrin-homology domain (PH domain)/Phosphotyrosine-binding domain (PTB)"/>
    <property type="match status" value="1"/>
</dbReference>
<keyword evidence="4" id="KW-1185">Reference proteome</keyword>
<sequence length="329" mass="36681">MLSCPITVCRQHPELLVGHYCDDSIIGNEILLEIFSSLIAELDRLSISLDLENVDFLDKSLRVPLFRKYEFVPCRELGLAVRSIDGHMVVDDLDPEGVSAEDGRIEIGDVITSLFRRPLRRQPINIRSLLSLFDGKPVLADVIKARQPDGSLYQPIFNMLKENRCMDLLQRSSATSSHSSVKRGTENRVDNPKKAQLAYIGNINVGSNGGIGRLEWAILRMLDQCPDKAEYLPVSLTSGELGLTIREISPDSDEASQNNPPLLKHSFPQISAVGRRLESPLCLAYIAGDTTCTLSKRFTCHIFKAESSQYAQELVETIAQGFTRTHWAL</sequence>
<name>A0A3S4ZU60_9PLAT</name>
<dbReference type="InterPro" id="IPR006020">
    <property type="entry name" value="PTB/PI_dom"/>
</dbReference>
<accession>A0A3S4ZU60</accession>
<gene>
    <name evidence="3" type="ORF">PXEA_LOCUS677</name>
</gene>
<organism evidence="3 4">
    <name type="scientific">Protopolystoma xenopodis</name>
    <dbReference type="NCBI Taxonomy" id="117903"/>
    <lineage>
        <taxon>Eukaryota</taxon>
        <taxon>Metazoa</taxon>
        <taxon>Spiralia</taxon>
        <taxon>Lophotrochozoa</taxon>
        <taxon>Platyhelminthes</taxon>
        <taxon>Monogenea</taxon>
        <taxon>Polyopisthocotylea</taxon>
        <taxon>Polystomatidea</taxon>
        <taxon>Polystomatidae</taxon>
        <taxon>Protopolystoma</taxon>
    </lineage>
</organism>
<dbReference type="SUPFAM" id="SSF50156">
    <property type="entry name" value="PDZ domain-like"/>
    <property type="match status" value="1"/>
</dbReference>
<protein>
    <recommendedName>
        <fullName evidence="5">PID domain-containing protein</fullName>
    </recommendedName>
</protein>
<dbReference type="SUPFAM" id="SSF50729">
    <property type="entry name" value="PH domain-like"/>
    <property type="match status" value="1"/>
</dbReference>
<evidence type="ECO:0000313" key="4">
    <source>
        <dbReference type="Proteomes" id="UP000784294"/>
    </source>
</evidence>
<feature type="domain" description="PDZ" evidence="2">
    <location>
        <begin position="62"/>
        <end position="120"/>
    </location>
</feature>
<dbReference type="InterPro" id="IPR011993">
    <property type="entry name" value="PH-like_dom_sf"/>
</dbReference>